<feature type="domain" description="Solute-binding protein family 5" evidence="1">
    <location>
        <begin position="130"/>
        <end position="562"/>
    </location>
</feature>
<proteinExistence type="predicted"/>
<accession>A0A927MZY7</accession>
<dbReference type="Gene3D" id="3.10.105.10">
    <property type="entry name" value="Dipeptide-binding Protein, Domain 3"/>
    <property type="match status" value="1"/>
</dbReference>
<dbReference type="InterPro" id="IPR039424">
    <property type="entry name" value="SBP_5"/>
</dbReference>
<dbReference type="InterPro" id="IPR000914">
    <property type="entry name" value="SBP_5_dom"/>
</dbReference>
<protein>
    <submittedName>
        <fullName evidence="2">Peptide/nickel transport system substrate-binding protein</fullName>
    </submittedName>
</protein>
<dbReference type="Pfam" id="PF00496">
    <property type="entry name" value="SBP_bac_5"/>
    <property type="match status" value="1"/>
</dbReference>
<dbReference type="PANTHER" id="PTHR30290">
    <property type="entry name" value="PERIPLASMIC BINDING COMPONENT OF ABC TRANSPORTER"/>
    <property type="match status" value="1"/>
</dbReference>
<dbReference type="Gene3D" id="3.40.190.10">
    <property type="entry name" value="Periplasmic binding protein-like II"/>
    <property type="match status" value="1"/>
</dbReference>
<organism evidence="2 3">
    <name type="scientific">Actinopolymorpha pittospori</name>
    <dbReference type="NCBI Taxonomy" id="648752"/>
    <lineage>
        <taxon>Bacteria</taxon>
        <taxon>Bacillati</taxon>
        <taxon>Actinomycetota</taxon>
        <taxon>Actinomycetes</taxon>
        <taxon>Propionibacteriales</taxon>
        <taxon>Actinopolymorphaceae</taxon>
        <taxon>Actinopolymorpha</taxon>
    </lineage>
</organism>
<gene>
    <name evidence="2" type="ORF">HEB94_005241</name>
</gene>
<name>A0A927MZY7_9ACTN</name>
<sequence length="670" mass="75180">MSGNDQLPRRTARRSFSRRDFVLGGVTATGLVAATSCDLLSTNPRGEEGGGGPVDAKLREAPMLSARIKAGDLPPLQKRLPANPLVLEPVDGVASYGGTWRCLLLGQNGTDLYRQLAYDTLVRWDVQWRKVIPNVAESWDVDATGTVYTFHLRKGIRWSDGHPFTADDVAFAYEGIITDPDLTPVSTKEFVSGESFAAFDQIDDHTVSFTFAEPNGLFMDRLASPGFATSRIILPRHYFAQFHPKYTDGVEALAKKEGFDDWRDFFLSKGGGGTIAVEYWSNADIPTLFPWLVSTPLTSKGRLELERNPYYWKVDHEGRQLPYLDRVTFDVVSNADTMLLKATNGEIDFDASPYNFVTLANKPVLARNRERGDYHFVEVTDSRSNSVVVQLNLNHRDPTLRRLFQNKDFRIGLSHAINRREIINAVFQRQGEPWQVAPRKESGFFVAEFATQYTEFDVAKAQEHLDLAGLTERDADGFRLHGNGDKVLFNILVTPDSVESVSAIELIKGYWREVGVDLQISNVSGDLKVTRQQANEYDAMVDTAFYGMQDGILYPNWYFPSRGDAAFAPAWGAWYESGGKDGEEPPARVRQQMDLYTRLTHTVSAQERDDLYTQLLAISQEQFYVIGTVLPTGAYGIVKNEFHNVPKSLLYGWVYPLPGPTSPEQYASRV</sequence>
<reference evidence="2" key="1">
    <citation type="submission" date="2020-10" db="EMBL/GenBank/DDBJ databases">
        <title>Sequencing the genomes of 1000 actinobacteria strains.</title>
        <authorList>
            <person name="Klenk H.-P."/>
        </authorList>
    </citation>
    <scope>NUCLEOTIDE SEQUENCE</scope>
    <source>
        <strain evidence="2">DSM 45354</strain>
    </source>
</reference>
<dbReference type="GO" id="GO:1904680">
    <property type="term" value="F:peptide transmembrane transporter activity"/>
    <property type="evidence" value="ECO:0007669"/>
    <property type="project" value="TreeGrafter"/>
</dbReference>
<dbReference type="RefSeq" id="WP_192752175.1">
    <property type="nucleotide sequence ID" value="NZ_BAABJL010000134.1"/>
</dbReference>
<dbReference type="AlphaFoldDB" id="A0A927MZY7"/>
<dbReference type="CDD" id="cd08500">
    <property type="entry name" value="PBP2_NikA_DppA_OppA_like_4"/>
    <property type="match status" value="1"/>
</dbReference>
<evidence type="ECO:0000313" key="2">
    <source>
        <dbReference type="EMBL" id="MBE1608393.1"/>
    </source>
</evidence>
<dbReference type="Proteomes" id="UP000638648">
    <property type="component" value="Unassembled WGS sequence"/>
</dbReference>
<dbReference type="SUPFAM" id="SSF53850">
    <property type="entry name" value="Periplasmic binding protein-like II"/>
    <property type="match status" value="1"/>
</dbReference>
<evidence type="ECO:0000313" key="3">
    <source>
        <dbReference type="Proteomes" id="UP000638648"/>
    </source>
</evidence>
<comment type="caution">
    <text evidence="2">The sequence shown here is derived from an EMBL/GenBank/DDBJ whole genome shotgun (WGS) entry which is preliminary data.</text>
</comment>
<dbReference type="PANTHER" id="PTHR30290:SF62">
    <property type="entry name" value="OLIGOPEPTIDE ABC TRANSPORTER, PERIPLASMIC OLIGOPEPTIDE-BINDING PROTEIN"/>
    <property type="match status" value="1"/>
</dbReference>
<evidence type="ECO:0000259" key="1">
    <source>
        <dbReference type="Pfam" id="PF00496"/>
    </source>
</evidence>
<keyword evidence="3" id="KW-1185">Reference proteome</keyword>
<dbReference type="EMBL" id="JADBEM010000001">
    <property type="protein sequence ID" value="MBE1608393.1"/>
    <property type="molecule type" value="Genomic_DNA"/>
</dbReference>
<dbReference type="GO" id="GO:0015833">
    <property type="term" value="P:peptide transport"/>
    <property type="evidence" value="ECO:0007669"/>
    <property type="project" value="TreeGrafter"/>
</dbReference>